<evidence type="ECO:0000256" key="2">
    <source>
        <dbReference type="ARBA" id="ARBA00022448"/>
    </source>
</evidence>
<feature type="domain" description="Potassium channel" evidence="11">
    <location>
        <begin position="73"/>
        <end position="131"/>
    </location>
</feature>
<comment type="subcellular location">
    <subcellularLocation>
        <location evidence="1">Membrane</location>
        <topology evidence="1">Multi-pass membrane protein</topology>
    </subcellularLocation>
</comment>
<name>A0ABN7AYY4_9HEMI</name>
<evidence type="ECO:0000256" key="10">
    <source>
        <dbReference type="SAM" id="Phobius"/>
    </source>
</evidence>
<feature type="transmembrane region" description="Helical" evidence="10">
    <location>
        <begin position="299"/>
        <end position="320"/>
    </location>
</feature>
<feature type="region of interest" description="Disordered" evidence="9">
    <location>
        <begin position="196"/>
        <end position="219"/>
    </location>
</feature>
<evidence type="ECO:0000313" key="12">
    <source>
        <dbReference type="EMBL" id="BES95722.1"/>
    </source>
</evidence>
<dbReference type="SUPFAM" id="SSF81324">
    <property type="entry name" value="Voltage-gated potassium channels"/>
    <property type="match status" value="2"/>
</dbReference>
<feature type="transmembrane region" description="Helical" evidence="10">
    <location>
        <begin position="267"/>
        <end position="287"/>
    </location>
</feature>
<dbReference type="InterPro" id="IPR013099">
    <property type="entry name" value="K_chnl_dom"/>
</dbReference>
<evidence type="ECO:0000256" key="9">
    <source>
        <dbReference type="SAM" id="MobiDB-lite"/>
    </source>
</evidence>
<comment type="similarity">
    <text evidence="8">Belongs to the two pore domain potassium channel (TC 1.A.1.8) family.</text>
</comment>
<keyword evidence="2 8" id="KW-0813">Transport</keyword>
<evidence type="ECO:0000256" key="6">
    <source>
        <dbReference type="ARBA" id="ARBA00023136"/>
    </source>
</evidence>
<evidence type="ECO:0000259" key="11">
    <source>
        <dbReference type="Pfam" id="PF07885"/>
    </source>
</evidence>
<evidence type="ECO:0000256" key="8">
    <source>
        <dbReference type="RuleBase" id="RU003857"/>
    </source>
</evidence>
<dbReference type="Gene3D" id="1.10.287.70">
    <property type="match status" value="1"/>
</dbReference>
<sequence>MSGSGNEESGGMQIEKATLEIGQQDFNAIQSRSTVRERLNVLYQRNWTKLVTEQLRQLEADVVHAVRRDSLVETDHQWSFAGSLLYSLTIITTIGCGRLGPRTVEGKLATMVYALIGVPLMLACLTHLGGQLAELIHSFYFHICSCPHKRSPSNDRMEYQLEDRSCKMRSVEVVGGGCGRAVCRLTSLDSILDYPPRGATADSDEDDTDLCRGPALDGTPSRMPLIWRGGGSCEMPRPGTPPPPRLPHPSNGYSPGYSQPGPRRPPVPLLVAVLLIVGYLCLGAWLFTWSSERLSYLEGLYFTFTALTTIGLSDLVPTITASAATARSSRRAAADSQVQLLAVCLYILCGLTLVATAFALVQEQVVSKTRQIAISLGVVKRGEELPV</sequence>
<organism evidence="12 13">
    <name type="scientific">Nesidiocoris tenuis</name>
    <dbReference type="NCBI Taxonomy" id="355587"/>
    <lineage>
        <taxon>Eukaryota</taxon>
        <taxon>Metazoa</taxon>
        <taxon>Ecdysozoa</taxon>
        <taxon>Arthropoda</taxon>
        <taxon>Hexapoda</taxon>
        <taxon>Insecta</taxon>
        <taxon>Pterygota</taxon>
        <taxon>Neoptera</taxon>
        <taxon>Paraneoptera</taxon>
        <taxon>Hemiptera</taxon>
        <taxon>Heteroptera</taxon>
        <taxon>Panheteroptera</taxon>
        <taxon>Cimicomorpha</taxon>
        <taxon>Miridae</taxon>
        <taxon>Dicyphina</taxon>
        <taxon>Nesidiocoris</taxon>
    </lineage>
</organism>
<feature type="transmembrane region" description="Helical" evidence="10">
    <location>
        <begin position="108"/>
        <end position="128"/>
    </location>
</feature>
<dbReference type="PANTHER" id="PTHR11003:SF334">
    <property type="entry name" value="FI03418P"/>
    <property type="match status" value="1"/>
</dbReference>
<keyword evidence="13" id="KW-1185">Reference proteome</keyword>
<proteinExistence type="inferred from homology"/>
<evidence type="ECO:0000256" key="1">
    <source>
        <dbReference type="ARBA" id="ARBA00004141"/>
    </source>
</evidence>
<dbReference type="InterPro" id="IPR003280">
    <property type="entry name" value="2pore_dom_K_chnl"/>
</dbReference>
<keyword evidence="4 10" id="KW-1133">Transmembrane helix</keyword>
<feature type="region of interest" description="Disordered" evidence="9">
    <location>
        <begin position="231"/>
        <end position="260"/>
    </location>
</feature>
<gene>
    <name evidence="12" type="ORF">NTJ_08531</name>
</gene>
<evidence type="ECO:0000256" key="7">
    <source>
        <dbReference type="ARBA" id="ARBA00023303"/>
    </source>
</evidence>
<keyword evidence="5 8" id="KW-0406">Ion transport</keyword>
<keyword evidence="3 8" id="KW-0812">Transmembrane</keyword>
<feature type="transmembrane region" description="Helical" evidence="10">
    <location>
        <begin position="78"/>
        <end position="96"/>
    </location>
</feature>
<dbReference type="Pfam" id="PF07885">
    <property type="entry name" value="Ion_trans_2"/>
    <property type="match status" value="2"/>
</dbReference>
<dbReference type="PRINTS" id="PR01333">
    <property type="entry name" value="2POREKCHANEL"/>
</dbReference>
<evidence type="ECO:0000313" key="13">
    <source>
        <dbReference type="Proteomes" id="UP001307889"/>
    </source>
</evidence>
<evidence type="ECO:0000256" key="4">
    <source>
        <dbReference type="ARBA" id="ARBA00022989"/>
    </source>
</evidence>
<accession>A0ABN7AYY4</accession>
<evidence type="ECO:0000256" key="5">
    <source>
        <dbReference type="ARBA" id="ARBA00023065"/>
    </source>
</evidence>
<keyword evidence="6 10" id="KW-0472">Membrane</keyword>
<feature type="compositionally biased region" description="Pro residues" evidence="9">
    <location>
        <begin position="238"/>
        <end position="247"/>
    </location>
</feature>
<dbReference type="PANTHER" id="PTHR11003">
    <property type="entry name" value="POTASSIUM CHANNEL, SUBFAMILY K"/>
    <property type="match status" value="1"/>
</dbReference>
<evidence type="ECO:0000256" key="3">
    <source>
        <dbReference type="ARBA" id="ARBA00022692"/>
    </source>
</evidence>
<dbReference type="Proteomes" id="UP001307889">
    <property type="component" value="Chromosome 6"/>
</dbReference>
<feature type="transmembrane region" description="Helical" evidence="10">
    <location>
        <begin position="340"/>
        <end position="361"/>
    </location>
</feature>
<keyword evidence="7 8" id="KW-0407">Ion channel</keyword>
<feature type="domain" description="Potassium channel" evidence="11">
    <location>
        <begin position="277"/>
        <end position="365"/>
    </location>
</feature>
<dbReference type="EMBL" id="AP028914">
    <property type="protein sequence ID" value="BES95722.1"/>
    <property type="molecule type" value="Genomic_DNA"/>
</dbReference>
<reference evidence="12 13" key="1">
    <citation type="submission" date="2023-09" db="EMBL/GenBank/DDBJ databases">
        <title>Nesidiocoris tenuis whole genome shotgun sequence.</title>
        <authorList>
            <person name="Shibata T."/>
            <person name="Shimoda M."/>
            <person name="Kobayashi T."/>
            <person name="Uehara T."/>
        </authorList>
    </citation>
    <scope>NUCLEOTIDE SEQUENCE [LARGE SCALE GENOMIC DNA]</scope>
    <source>
        <strain evidence="12 13">Japan</strain>
    </source>
</reference>
<protein>
    <submittedName>
        <fullName evidence="12">Ion channel</fullName>
    </submittedName>
</protein>